<dbReference type="Pfam" id="PF20081">
    <property type="entry name" value="DUF6475"/>
    <property type="match status" value="1"/>
</dbReference>
<feature type="domain" description="DUF6475" evidence="1">
    <location>
        <begin position="98"/>
        <end position="174"/>
    </location>
</feature>
<evidence type="ECO:0000259" key="1">
    <source>
        <dbReference type="Pfam" id="PF20081"/>
    </source>
</evidence>
<evidence type="ECO:0000313" key="3">
    <source>
        <dbReference type="EMBL" id="QJA87640.1"/>
    </source>
</evidence>
<protein>
    <recommendedName>
        <fullName evidence="1">DUF6475 domain-containing protein</fullName>
    </recommendedName>
</protein>
<proteinExistence type="predicted"/>
<dbReference type="AlphaFoldDB" id="A0A6H2A0U4"/>
<name>A0A6H2A0U4_9ZZZZ</name>
<accession>A0A6H2A0U4</accession>
<evidence type="ECO:0000313" key="2">
    <source>
        <dbReference type="EMBL" id="QJA53187.1"/>
    </source>
</evidence>
<reference evidence="2" key="1">
    <citation type="submission" date="2020-03" db="EMBL/GenBank/DDBJ databases">
        <title>The deep terrestrial virosphere.</title>
        <authorList>
            <person name="Holmfeldt K."/>
            <person name="Nilsson E."/>
            <person name="Simone D."/>
            <person name="Lopez-Fernandez M."/>
            <person name="Wu X."/>
            <person name="de Brujin I."/>
            <person name="Lundin D."/>
            <person name="Andersson A."/>
            <person name="Bertilsson S."/>
            <person name="Dopson M."/>
        </authorList>
    </citation>
    <scope>NUCLEOTIDE SEQUENCE</scope>
    <source>
        <strain evidence="3">MM415B02934</strain>
        <strain evidence="2">TM448A03295</strain>
    </source>
</reference>
<organism evidence="2">
    <name type="scientific">viral metagenome</name>
    <dbReference type="NCBI Taxonomy" id="1070528"/>
    <lineage>
        <taxon>unclassified sequences</taxon>
        <taxon>metagenomes</taxon>
        <taxon>organismal metagenomes</taxon>
    </lineage>
</organism>
<dbReference type="EMBL" id="MT142723">
    <property type="protein sequence ID" value="QJA87640.1"/>
    <property type="molecule type" value="Genomic_DNA"/>
</dbReference>
<gene>
    <name evidence="3" type="ORF">MM415B02934_0003</name>
    <name evidence="2" type="ORF">TM448A03295_0004</name>
</gene>
<dbReference type="EMBL" id="MT144401">
    <property type="protein sequence ID" value="QJA53187.1"/>
    <property type="molecule type" value="Genomic_DNA"/>
</dbReference>
<dbReference type="InterPro" id="IPR045521">
    <property type="entry name" value="DUF6475"/>
</dbReference>
<sequence>MDQCNEREFADLIKALAEIWETPMSPVKSELYFKALEDLTIEQVKRAVYQIIKSRTFASMPKPGEIREAIEGTKQDKATEAWLLLDYAVRYIGHWSSVQFEDSVIHSVVEAMGGWEYLCTAENSKWKWKRKEFENLYPIMAKRTSHSEFLLGETARMNMVSGYENCIPKPVIVAAGNIEKIMMLED</sequence>